<dbReference type="Proteomes" id="UP000887540">
    <property type="component" value="Unplaced"/>
</dbReference>
<sequence length="120" mass="13967">MHDSKEHLQVKNLGNLHSDSIKIVQAFKKIVRKGTFKNSLEFARALKNWLKVTKIELMDYFESRTRPETNLPDDIDRKLTEEMGMLYDIFYATYAEPFSALVEMDISVDAESEDSESNEE</sequence>
<protein>
    <submittedName>
        <fullName evidence="2">Uncharacterized protein</fullName>
    </submittedName>
</protein>
<reference evidence="2" key="1">
    <citation type="submission" date="2022-11" db="UniProtKB">
        <authorList>
            <consortium name="WormBaseParasite"/>
        </authorList>
    </citation>
    <scope>IDENTIFICATION</scope>
</reference>
<accession>A0A914EAI1</accession>
<organism evidence="1 2">
    <name type="scientific">Acrobeloides nanus</name>
    <dbReference type="NCBI Taxonomy" id="290746"/>
    <lineage>
        <taxon>Eukaryota</taxon>
        <taxon>Metazoa</taxon>
        <taxon>Ecdysozoa</taxon>
        <taxon>Nematoda</taxon>
        <taxon>Chromadorea</taxon>
        <taxon>Rhabditida</taxon>
        <taxon>Tylenchina</taxon>
        <taxon>Cephalobomorpha</taxon>
        <taxon>Cephaloboidea</taxon>
        <taxon>Cephalobidae</taxon>
        <taxon>Acrobeloides</taxon>
    </lineage>
</organism>
<dbReference type="AlphaFoldDB" id="A0A914EAI1"/>
<keyword evidence="1" id="KW-1185">Reference proteome</keyword>
<proteinExistence type="predicted"/>
<dbReference type="WBParaSite" id="ACRNAN_scaffold6804.g25479.t1">
    <property type="protein sequence ID" value="ACRNAN_scaffold6804.g25479.t1"/>
    <property type="gene ID" value="ACRNAN_scaffold6804.g25479"/>
</dbReference>
<evidence type="ECO:0000313" key="2">
    <source>
        <dbReference type="WBParaSite" id="ACRNAN_scaffold6804.g25479.t1"/>
    </source>
</evidence>
<name>A0A914EAI1_9BILA</name>
<evidence type="ECO:0000313" key="1">
    <source>
        <dbReference type="Proteomes" id="UP000887540"/>
    </source>
</evidence>